<organism evidence="1">
    <name type="scientific">Oryza brachyantha</name>
    <name type="common">malo sina</name>
    <dbReference type="NCBI Taxonomy" id="4533"/>
    <lineage>
        <taxon>Eukaryota</taxon>
        <taxon>Viridiplantae</taxon>
        <taxon>Streptophyta</taxon>
        <taxon>Embryophyta</taxon>
        <taxon>Tracheophyta</taxon>
        <taxon>Spermatophyta</taxon>
        <taxon>Magnoliopsida</taxon>
        <taxon>Liliopsida</taxon>
        <taxon>Poales</taxon>
        <taxon>Poaceae</taxon>
        <taxon>BOP clade</taxon>
        <taxon>Oryzoideae</taxon>
        <taxon>Oryzeae</taxon>
        <taxon>Oryzinae</taxon>
        <taxon>Oryza</taxon>
    </lineage>
</organism>
<name>J3MTI0_ORYBR</name>
<accession>J3MTI0</accession>
<dbReference type="EnsemblPlants" id="OB08G24100.1">
    <property type="protein sequence ID" value="OB08G24100.1"/>
    <property type="gene ID" value="OB08G24100"/>
</dbReference>
<dbReference type="Gramene" id="OB08G24100.1">
    <property type="protein sequence ID" value="OB08G24100.1"/>
    <property type="gene ID" value="OB08G24100"/>
</dbReference>
<dbReference type="Proteomes" id="UP000006038">
    <property type="component" value="Chromosome 8"/>
</dbReference>
<protein>
    <submittedName>
        <fullName evidence="1">Uncharacterized protein</fullName>
    </submittedName>
</protein>
<sequence length="61" mass="7427">MLFINYFLFVNMSPDMRILTICRFRLQQIVHGARLVNWLRSFCYMNTRTKDFNFVDTCLIV</sequence>
<evidence type="ECO:0000313" key="1">
    <source>
        <dbReference type="EnsemblPlants" id="OB08G24100.1"/>
    </source>
</evidence>
<dbReference type="AlphaFoldDB" id="J3MTI0"/>
<proteinExistence type="predicted"/>
<reference evidence="1" key="2">
    <citation type="submission" date="2013-04" db="UniProtKB">
        <authorList>
            <consortium name="EnsemblPlants"/>
        </authorList>
    </citation>
    <scope>IDENTIFICATION</scope>
</reference>
<keyword evidence="2" id="KW-1185">Reference proteome</keyword>
<reference evidence="1" key="1">
    <citation type="journal article" date="2013" name="Nat. Commun.">
        <title>Whole-genome sequencing of Oryza brachyantha reveals mechanisms underlying Oryza genome evolution.</title>
        <authorList>
            <person name="Chen J."/>
            <person name="Huang Q."/>
            <person name="Gao D."/>
            <person name="Wang J."/>
            <person name="Lang Y."/>
            <person name="Liu T."/>
            <person name="Li B."/>
            <person name="Bai Z."/>
            <person name="Luis Goicoechea J."/>
            <person name="Liang C."/>
            <person name="Chen C."/>
            <person name="Zhang W."/>
            <person name="Sun S."/>
            <person name="Liao Y."/>
            <person name="Zhang X."/>
            <person name="Yang L."/>
            <person name="Song C."/>
            <person name="Wang M."/>
            <person name="Shi J."/>
            <person name="Liu G."/>
            <person name="Liu J."/>
            <person name="Zhou H."/>
            <person name="Zhou W."/>
            <person name="Yu Q."/>
            <person name="An N."/>
            <person name="Chen Y."/>
            <person name="Cai Q."/>
            <person name="Wang B."/>
            <person name="Liu B."/>
            <person name="Min J."/>
            <person name="Huang Y."/>
            <person name="Wu H."/>
            <person name="Li Z."/>
            <person name="Zhang Y."/>
            <person name="Yin Y."/>
            <person name="Song W."/>
            <person name="Jiang J."/>
            <person name="Jackson S.A."/>
            <person name="Wing R.A."/>
            <person name="Wang J."/>
            <person name="Chen M."/>
        </authorList>
    </citation>
    <scope>NUCLEOTIDE SEQUENCE [LARGE SCALE GENOMIC DNA]</scope>
    <source>
        <strain evidence="1">cv. IRGC 101232</strain>
    </source>
</reference>
<evidence type="ECO:0000313" key="2">
    <source>
        <dbReference type="Proteomes" id="UP000006038"/>
    </source>
</evidence>
<dbReference type="HOGENOM" id="CLU_2926346_0_0_1"/>